<organism evidence="2 3">
    <name type="scientific">Smittium mucronatum</name>
    <dbReference type="NCBI Taxonomy" id="133383"/>
    <lineage>
        <taxon>Eukaryota</taxon>
        <taxon>Fungi</taxon>
        <taxon>Fungi incertae sedis</taxon>
        <taxon>Zoopagomycota</taxon>
        <taxon>Kickxellomycotina</taxon>
        <taxon>Harpellomycetes</taxon>
        <taxon>Harpellales</taxon>
        <taxon>Legeriomycetaceae</taxon>
        <taxon>Smittium</taxon>
    </lineage>
</organism>
<feature type="compositionally biased region" description="Basic residues" evidence="1">
    <location>
        <begin position="161"/>
        <end position="170"/>
    </location>
</feature>
<evidence type="ECO:0000313" key="3">
    <source>
        <dbReference type="Proteomes" id="UP000187455"/>
    </source>
</evidence>
<evidence type="ECO:0000256" key="1">
    <source>
        <dbReference type="SAM" id="MobiDB-lite"/>
    </source>
</evidence>
<dbReference type="STRING" id="133383.A0A1R0H351"/>
<sequence>MGKRKPQIEEEYLFVTSIIPATELSIYAKLAKALSSINEDRKTAVYTYFKTGSIKFFPQSSKDLSLTAATSPIEYYVHKKIQNNLVIIVTEDPDITFANTKRVLLSDIATSANQNRLSNLPKAMELPGRVKQILETDKKLLMDQNVFDVLLAKNKIDTRKRRTQPFRKRQQVSVSYESTRSKVAMAKNTSADSTPAPNNLP</sequence>
<evidence type="ECO:0000313" key="2">
    <source>
        <dbReference type="EMBL" id="OLY83548.1"/>
    </source>
</evidence>
<dbReference type="AlphaFoldDB" id="A0A1R0H351"/>
<gene>
    <name evidence="2" type="ORF">AYI68_g2310</name>
</gene>
<reference evidence="2 3" key="1">
    <citation type="journal article" date="2016" name="Mol. Biol. Evol.">
        <title>Genome-Wide Survey of Gut Fungi (Harpellales) Reveals the First Horizontally Transferred Ubiquitin Gene from a Mosquito Host.</title>
        <authorList>
            <person name="Wang Y."/>
            <person name="White M.M."/>
            <person name="Kvist S."/>
            <person name="Moncalvo J.M."/>
        </authorList>
    </citation>
    <scope>NUCLEOTIDE SEQUENCE [LARGE SCALE GENOMIC DNA]</scope>
    <source>
        <strain evidence="2 3">ALG-7-W6</strain>
    </source>
</reference>
<protein>
    <submittedName>
        <fullName evidence="2">Uncharacterized protein</fullName>
    </submittedName>
</protein>
<name>A0A1R0H351_9FUNG</name>
<feature type="compositionally biased region" description="Polar residues" evidence="1">
    <location>
        <begin position="187"/>
        <end position="201"/>
    </location>
</feature>
<dbReference type="EMBL" id="LSSL01000853">
    <property type="protein sequence ID" value="OLY83548.1"/>
    <property type="molecule type" value="Genomic_DNA"/>
</dbReference>
<dbReference type="Proteomes" id="UP000187455">
    <property type="component" value="Unassembled WGS sequence"/>
</dbReference>
<comment type="caution">
    <text evidence="2">The sequence shown here is derived from an EMBL/GenBank/DDBJ whole genome shotgun (WGS) entry which is preliminary data.</text>
</comment>
<proteinExistence type="predicted"/>
<accession>A0A1R0H351</accession>
<feature type="region of interest" description="Disordered" evidence="1">
    <location>
        <begin position="161"/>
        <end position="201"/>
    </location>
</feature>
<keyword evidence="3" id="KW-1185">Reference proteome</keyword>